<dbReference type="Gene3D" id="3.20.20.140">
    <property type="entry name" value="Metal-dependent hydrolases"/>
    <property type="match status" value="1"/>
</dbReference>
<dbReference type="GO" id="GO:0008270">
    <property type="term" value="F:zinc ion binding"/>
    <property type="evidence" value="ECO:0007669"/>
    <property type="project" value="InterPro"/>
</dbReference>
<protein>
    <submittedName>
        <fullName evidence="3">Unannotated protein</fullName>
    </submittedName>
</protein>
<keyword evidence="2" id="KW-0378">Hydrolase</keyword>
<dbReference type="AlphaFoldDB" id="A0A6J7KUW2"/>
<keyword evidence="1" id="KW-0479">Metal-binding</keyword>
<dbReference type="EMBL" id="CAFBNE010000071">
    <property type="protein sequence ID" value="CAB4959490.1"/>
    <property type="molecule type" value="Genomic_DNA"/>
</dbReference>
<dbReference type="SUPFAM" id="SSF51556">
    <property type="entry name" value="Metallo-dependent hydrolases"/>
    <property type="match status" value="1"/>
</dbReference>
<dbReference type="Pfam" id="PF02126">
    <property type="entry name" value="PTE"/>
    <property type="match status" value="1"/>
</dbReference>
<sequence>MVQTVLGPVPVDDIGWTLAHEHFFTKTYDAPGMYLANPSLALVELSDARAAGTRTVIDLTTFDLGRDPIAIRDLSDRANVNIVMGTGWYTHNTYPDSLALTSTNQLAEELLRDIEVGVDGVRPGVIGEIGVAGTRVEAREERVLRAVARAHSECGLPIFLHQQRVFSGPEALGILMEEGVQPDRVVFCHMDSIANPEAHAEAIDLGVWLSYDRIQGWDLVYQLRPWEVEHRHDLLSVARRDGYLDRVLLSTDCCVLGDLASYGGPGYAYTHGTFAEQMRERGFTPAELDSIFSDNPKRLLAGG</sequence>
<accession>A0A6J7KUW2</accession>
<proteinExistence type="predicted"/>
<name>A0A6J7KUW2_9ZZZZ</name>
<evidence type="ECO:0000256" key="1">
    <source>
        <dbReference type="ARBA" id="ARBA00022723"/>
    </source>
</evidence>
<dbReference type="InterPro" id="IPR001559">
    <property type="entry name" value="Phosphotriesterase"/>
</dbReference>
<dbReference type="PANTHER" id="PTHR10819:SF3">
    <property type="entry name" value="PHOSPHOTRIESTERASE-RELATED PROTEIN"/>
    <property type="match status" value="1"/>
</dbReference>
<evidence type="ECO:0000256" key="2">
    <source>
        <dbReference type="ARBA" id="ARBA00022801"/>
    </source>
</evidence>
<dbReference type="GO" id="GO:0016787">
    <property type="term" value="F:hydrolase activity"/>
    <property type="evidence" value="ECO:0007669"/>
    <property type="project" value="UniProtKB-KW"/>
</dbReference>
<organism evidence="3">
    <name type="scientific">freshwater metagenome</name>
    <dbReference type="NCBI Taxonomy" id="449393"/>
    <lineage>
        <taxon>unclassified sequences</taxon>
        <taxon>metagenomes</taxon>
        <taxon>ecological metagenomes</taxon>
    </lineage>
</organism>
<dbReference type="PANTHER" id="PTHR10819">
    <property type="entry name" value="PHOSPHOTRIESTERASE-RELATED"/>
    <property type="match status" value="1"/>
</dbReference>
<reference evidence="3" key="1">
    <citation type="submission" date="2020-05" db="EMBL/GenBank/DDBJ databases">
        <authorList>
            <person name="Chiriac C."/>
            <person name="Salcher M."/>
            <person name="Ghai R."/>
            <person name="Kavagutti S V."/>
        </authorList>
    </citation>
    <scope>NUCLEOTIDE SEQUENCE</scope>
</reference>
<dbReference type="InterPro" id="IPR032466">
    <property type="entry name" value="Metal_Hydrolase"/>
</dbReference>
<gene>
    <name evidence="3" type="ORF">UFOPK3772_02102</name>
</gene>
<evidence type="ECO:0000313" key="3">
    <source>
        <dbReference type="EMBL" id="CAB4959490.1"/>
    </source>
</evidence>
<dbReference type="PROSITE" id="PS51347">
    <property type="entry name" value="PHOSPHOTRIESTERASE_2"/>
    <property type="match status" value="1"/>
</dbReference>
<dbReference type="PIRSF" id="PIRSF016839">
    <property type="entry name" value="PhP"/>
    <property type="match status" value="1"/>
</dbReference>